<evidence type="ECO:0000313" key="2">
    <source>
        <dbReference type="EMBL" id="EPB67921.1"/>
    </source>
</evidence>
<name>A0A0D6LDH0_9BILA</name>
<feature type="signal peptide" evidence="1">
    <location>
        <begin position="1"/>
        <end position="26"/>
    </location>
</feature>
<keyword evidence="1" id="KW-0732">Signal</keyword>
<proteinExistence type="predicted"/>
<organism evidence="2 3">
    <name type="scientific">Ancylostoma ceylanicum</name>
    <dbReference type="NCBI Taxonomy" id="53326"/>
    <lineage>
        <taxon>Eukaryota</taxon>
        <taxon>Metazoa</taxon>
        <taxon>Ecdysozoa</taxon>
        <taxon>Nematoda</taxon>
        <taxon>Chromadorea</taxon>
        <taxon>Rhabditida</taxon>
        <taxon>Rhabditina</taxon>
        <taxon>Rhabditomorpha</taxon>
        <taxon>Strongyloidea</taxon>
        <taxon>Ancylostomatidae</taxon>
        <taxon>Ancylostomatinae</taxon>
        <taxon>Ancylostoma</taxon>
    </lineage>
</organism>
<dbReference type="AlphaFoldDB" id="A0A0D6LDH0"/>
<dbReference type="EMBL" id="KE125543">
    <property type="protein sequence ID" value="EPB67921.1"/>
    <property type="molecule type" value="Genomic_DNA"/>
</dbReference>
<dbReference type="Proteomes" id="UP000054495">
    <property type="component" value="Unassembled WGS sequence"/>
</dbReference>
<gene>
    <name evidence="2" type="ORF">ANCCEY_12991</name>
</gene>
<sequence length="87" mass="10050">MGHTSTNARKFITCLCCFILASLVVAFPNQQLKRQSLDRIYGTEKGLLTYDPRRPDMPTMVEKRAMMRLGKRAMKVLEKRAMMRLGK</sequence>
<evidence type="ECO:0000256" key="1">
    <source>
        <dbReference type="SAM" id="SignalP"/>
    </source>
</evidence>
<evidence type="ECO:0000313" key="3">
    <source>
        <dbReference type="Proteomes" id="UP000054495"/>
    </source>
</evidence>
<keyword evidence="3" id="KW-1185">Reference proteome</keyword>
<feature type="chain" id="PRO_5002306847" evidence="1">
    <location>
        <begin position="27"/>
        <end position="87"/>
    </location>
</feature>
<reference evidence="2 3" key="1">
    <citation type="submission" date="2013-05" db="EMBL/GenBank/DDBJ databases">
        <title>Draft genome of the parasitic nematode Anyclostoma ceylanicum.</title>
        <authorList>
            <person name="Mitreva M."/>
        </authorList>
    </citation>
    <scope>NUCLEOTIDE SEQUENCE [LARGE SCALE GENOMIC DNA]</scope>
</reference>
<protein>
    <submittedName>
        <fullName evidence="2">Uncharacterized protein</fullName>
    </submittedName>
</protein>
<accession>A0A0D6LDH0</accession>